<keyword evidence="3" id="KW-0539">Nucleus</keyword>
<dbReference type="EMBL" id="LR746265">
    <property type="protein sequence ID" value="CAA7392065.1"/>
    <property type="molecule type" value="Genomic_DNA"/>
</dbReference>
<comment type="similarity">
    <text evidence="2">Belongs to the SLX9 family.</text>
</comment>
<dbReference type="GO" id="GO:0005730">
    <property type="term" value="C:nucleolus"/>
    <property type="evidence" value="ECO:0007669"/>
    <property type="project" value="UniProtKB-SubCell"/>
</dbReference>
<evidence type="ECO:0000256" key="1">
    <source>
        <dbReference type="ARBA" id="ARBA00004604"/>
    </source>
</evidence>
<dbReference type="InterPro" id="IPR028160">
    <property type="entry name" value="Slx9-like"/>
</dbReference>
<evidence type="ECO:0000256" key="3">
    <source>
        <dbReference type="ARBA" id="ARBA00023242"/>
    </source>
</evidence>
<dbReference type="PANTHER" id="PTHR31109:SF2">
    <property type="entry name" value="RIBOSOME BIOGENESIS PROTEIN SLX9 HOMOLOG"/>
    <property type="match status" value="1"/>
</dbReference>
<evidence type="ECO:0000313" key="5">
    <source>
        <dbReference type="EMBL" id="CAA7392065.1"/>
    </source>
</evidence>
<evidence type="ECO:0000313" key="6">
    <source>
        <dbReference type="Proteomes" id="UP000663760"/>
    </source>
</evidence>
<sequence>MGLASLRSNSGKVSRHSLKFEKRKHFYEHVKKVAVSLSATKTISKKKRTRSRQKKLKAYDLSALSATLPDENSPPPQQDGPTAKLKFNCKSRTKLVEREGKQLQAVFSHPAFQSDPVAAIRQHLESTQPLVSKPAKKDGEGKRSTRKRRQRSTGVKSMET</sequence>
<gene>
    <name evidence="5" type="ORF">SI8410_02003252</name>
</gene>
<organism evidence="5 6">
    <name type="scientific">Spirodela intermedia</name>
    <name type="common">Intermediate duckweed</name>
    <dbReference type="NCBI Taxonomy" id="51605"/>
    <lineage>
        <taxon>Eukaryota</taxon>
        <taxon>Viridiplantae</taxon>
        <taxon>Streptophyta</taxon>
        <taxon>Embryophyta</taxon>
        <taxon>Tracheophyta</taxon>
        <taxon>Spermatophyta</taxon>
        <taxon>Magnoliopsida</taxon>
        <taxon>Liliopsida</taxon>
        <taxon>Araceae</taxon>
        <taxon>Lemnoideae</taxon>
        <taxon>Spirodela</taxon>
    </lineage>
</organism>
<evidence type="ECO:0000256" key="2">
    <source>
        <dbReference type="ARBA" id="ARBA00011022"/>
    </source>
</evidence>
<reference evidence="5" key="1">
    <citation type="submission" date="2020-02" db="EMBL/GenBank/DDBJ databases">
        <authorList>
            <person name="Scholz U."/>
            <person name="Mascher M."/>
            <person name="Fiebig A."/>
        </authorList>
    </citation>
    <scope>NUCLEOTIDE SEQUENCE</scope>
</reference>
<dbReference type="Pfam" id="PF15341">
    <property type="entry name" value="SLX9"/>
    <property type="match status" value="1"/>
</dbReference>
<protein>
    <submittedName>
        <fullName evidence="5">Uncharacterized protein</fullName>
    </submittedName>
</protein>
<dbReference type="GO" id="GO:0030688">
    <property type="term" value="C:preribosome, small subunit precursor"/>
    <property type="evidence" value="ECO:0007669"/>
    <property type="project" value="InterPro"/>
</dbReference>
<dbReference type="GO" id="GO:0000462">
    <property type="term" value="P:maturation of SSU-rRNA from tricistronic rRNA transcript (SSU-rRNA, 5.8S rRNA, LSU-rRNA)"/>
    <property type="evidence" value="ECO:0007669"/>
    <property type="project" value="InterPro"/>
</dbReference>
<dbReference type="Proteomes" id="UP000663760">
    <property type="component" value="Chromosome 2"/>
</dbReference>
<dbReference type="AlphaFoldDB" id="A0A7I8K4X1"/>
<keyword evidence="6" id="KW-1185">Reference proteome</keyword>
<proteinExistence type="inferred from homology"/>
<comment type="subcellular location">
    <subcellularLocation>
        <location evidence="1">Nucleus</location>
        <location evidence="1">Nucleolus</location>
    </subcellularLocation>
</comment>
<feature type="region of interest" description="Disordered" evidence="4">
    <location>
        <begin position="42"/>
        <end position="84"/>
    </location>
</feature>
<evidence type="ECO:0000256" key="4">
    <source>
        <dbReference type="SAM" id="MobiDB-lite"/>
    </source>
</evidence>
<dbReference type="PANTHER" id="PTHR31109">
    <property type="entry name" value="PROTEIN FAM207A"/>
    <property type="match status" value="1"/>
</dbReference>
<accession>A0A7I8K4X1</accession>
<feature type="compositionally biased region" description="Basic residues" evidence="4">
    <location>
        <begin position="43"/>
        <end position="56"/>
    </location>
</feature>
<dbReference type="GO" id="GO:0030686">
    <property type="term" value="C:90S preribosome"/>
    <property type="evidence" value="ECO:0007669"/>
    <property type="project" value="InterPro"/>
</dbReference>
<name>A0A7I8K4X1_SPIIN</name>
<feature type="region of interest" description="Disordered" evidence="4">
    <location>
        <begin position="118"/>
        <end position="160"/>
    </location>
</feature>
<dbReference type="OrthoDB" id="18703at2759"/>